<protein>
    <submittedName>
        <fullName evidence="1">Uncharacterized protein</fullName>
    </submittedName>
</protein>
<dbReference type="EMBL" id="ML769475">
    <property type="protein sequence ID" value="KAE9398943.1"/>
    <property type="molecule type" value="Genomic_DNA"/>
</dbReference>
<organism evidence="1 2">
    <name type="scientific">Gymnopus androsaceus JB14</name>
    <dbReference type="NCBI Taxonomy" id="1447944"/>
    <lineage>
        <taxon>Eukaryota</taxon>
        <taxon>Fungi</taxon>
        <taxon>Dikarya</taxon>
        <taxon>Basidiomycota</taxon>
        <taxon>Agaricomycotina</taxon>
        <taxon>Agaricomycetes</taxon>
        <taxon>Agaricomycetidae</taxon>
        <taxon>Agaricales</taxon>
        <taxon>Marasmiineae</taxon>
        <taxon>Omphalotaceae</taxon>
        <taxon>Gymnopus</taxon>
    </lineage>
</organism>
<evidence type="ECO:0000313" key="2">
    <source>
        <dbReference type="Proteomes" id="UP000799118"/>
    </source>
</evidence>
<dbReference type="Proteomes" id="UP000799118">
    <property type="component" value="Unassembled WGS sequence"/>
</dbReference>
<sequence>MAILAIRTADNILKTTEKTLAISFKSIRLWNILMRFGQGSEETVHKVEYIIKDLSGKTLGLFSALCQQHLTTLKCVNDYPFGCWLMVVIFHGLKSIEPNDRMGSISVRKAGRGAGIPRIELDNGSGGSSGVAFQVRNYPLQLLYELKPE</sequence>
<keyword evidence="2" id="KW-1185">Reference proteome</keyword>
<dbReference type="AlphaFoldDB" id="A0A6A4HLQ1"/>
<evidence type="ECO:0000313" key="1">
    <source>
        <dbReference type="EMBL" id="KAE9398943.1"/>
    </source>
</evidence>
<name>A0A6A4HLQ1_9AGAR</name>
<gene>
    <name evidence="1" type="ORF">BT96DRAFT_939751</name>
</gene>
<accession>A0A6A4HLQ1</accession>
<proteinExistence type="predicted"/>
<reference evidence="1" key="1">
    <citation type="journal article" date="2019" name="Environ. Microbiol.">
        <title>Fungal ecological strategies reflected in gene transcription - a case study of two litter decomposers.</title>
        <authorList>
            <person name="Barbi F."/>
            <person name="Kohler A."/>
            <person name="Barry K."/>
            <person name="Baskaran P."/>
            <person name="Daum C."/>
            <person name="Fauchery L."/>
            <person name="Ihrmark K."/>
            <person name="Kuo A."/>
            <person name="LaButti K."/>
            <person name="Lipzen A."/>
            <person name="Morin E."/>
            <person name="Grigoriev I.V."/>
            <person name="Henrissat B."/>
            <person name="Lindahl B."/>
            <person name="Martin F."/>
        </authorList>
    </citation>
    <scope>NUCLEOTIDE SEQUENCE</scope>
    <source>
        <strain evidence="1">JB14</strain>
    </source>
</reference>